<name>A0AA41U565_9ACTN</name>
<accession>A0AA41U565</accession>
<gene>
    <name evidence="6" type="ORF">LZ495_30755</name>
</gene>
<dbReference type="InterPro" id="IPR036390">
    <property type="entry name" value="WH_DNA-bd_sf"/>
</dbReference>
<evidence type="ECO:0000256" key="1">
    <source>
        <dbReference type="ARBA" id="ARBA00009437"/>
    </source>
</evidence>
<keyword evidence="2" id="KW-0805">Transcription regulation</keyword>
<dbReference type="Pfam" id="PF00126">
    <property type="entry name" value="HTH_1"/>
    <property type="match status" value="1"/>
</dbReference>
<evidence type="ECO:0000313" key="7">
    <source>
        <dbReference type="Proteomes" id="UP001165378"/>
    </source>
</evidence>
<dbReference type="SUPFAM" id="SSF46785">
    <property type="entry name" value="Winged helix' DNA-binding domain"/>
    <property type="match status" value="1"/>
</dbReference>
<reference evidence="6" key="1">
    <citation type="submission" date="2022-01" db="EMBL/GenBank/DDBJ databases">
        <title>Genome-Based Taxonomic Classification of the Phylum Actinobacteria.</title>
        <authorList>
            <person name="Gao Y."/>
        </authorList>
    </citation>
    <scope>NUCLEOTIDE SEQUENCE</scope>
    <source>
        <strain evidence="6">KLBMP 8922</strain>
    </source>
</reference>
<dbReference type="InterPro" id="IPR050950">
    <property type="entry name" value="HTH-type_LysR_regulators"/>
</dbReference>
<dbReference type="RefSeq" id="WP_235056225.1">
    <property type="nucleotide sequence ID" value="NZ_JAKFHA010000025.1"/>
</dbReference>
<dbReference type="Pfam" id="PF03466">
    <property type="entry name" value="LysR_substrate"/>
    <property type="match status" value="1"/>
</dbReference>
<sequence length="312" mass="33384">MTLQQLRYLIAIVEHGSISAAAEALFTAQPAITRAVQSLERELKVQLLVRAQGRARLTPEGESVVLLAHRVLAGVAAIGEGRGRAAAAAAAAASRPVRLGTSPALAIQMISALSPRFARHLPGITVDVVTYGGREPVHEALRNGDIDVGLTDLPVPPDLEIDLIRPYEVVLVSPPDVDLPDPLPRHLLHGLRLIVPGRGSARRTDYDEFFAAEGVQPAVVLETDERAAWLTAVAGGLGSMLWYRELLAKFDAVVRMRSFDPPLHRSIGLATTRKPMRPEVRAFYRFARGISSSVVFDTDSGAGAGDGAGPAR</sequence>
<organism evidence="6 7">
    <name type="scientific">Yinghuangia soli</name>
    <dbReference type="NCBI Taxonomy" id="2908204"/>
    <lineage>
        <taxon>Bacteria</taxon>
        <taxon>Bacillati</taxon>
        <taxon>Actinomycetota</taxon>
        <taxon>Actinomycetes</taxon>
        <taxon>Kitasatosporales</taxon>
        <taxon>Streptomycetaceae</taxon>
        <taxon>Yinghuangia</taxon>
    </lineage>
</organism>
<dbReference type="Gene3D" id="1.10.10.10">
    <property type="entry name" value="Winged helix-like DNA-binding domain superfamily/Winged helix DNA-binding domain"/>
    <property type="match status" value="1"/>
</dbReference>
<dbReference type="InterPro" id="IPR036388">
    <property type="entry name" value="WH-like_DNA-bd_sf"/>
</dbReference>
<dbReference type="PRINTS" id="PR00039">
    <property type="entry name" value="HTHLYSR"/>
</dbReference>
<evidence type="ECO:0000313" key="6">
    <source>
        <dbReference type="EMBL" id="MCF2531572.1"/>
    </source>
</evidence>
<dbReference type="GO" id="GO:0003700">
    <property type="term" value="F:DNA-binding transcription factor activity"/>
    <property type="evidence" value="ECO:0007669"/>
    <property type="project" value="InterPro"/>
</dbReference>
<dbReference type="GO" id="GO:0005829">
    <property type="term" value="C:cytosol"/>
    <property type="evidence" value="ECO:0007669"/>
    <property type="project" value="TreeGrafter"/>
</dbReference>
<comment type="caution">
    <text evidence="6">The sequence shown here is derived from an EMBL/GenBank/DDBJ whole genome shotgun (WGS) entry which is preliminary data.</text>
</comment>
<feature type="domain" description="HTH lysR-type" evidence="5">
    <location>
        <begin position="1"/>
        <end position="58"/>
    </location>
</feature>
<dbReference type="CDD" id="cd05466">
    <property type="entry name" value="PBP2_LTTR_substrate"/>
    <property type="match status" value="1"/>
</dbReference>
<evidence type="ECO:0000256" key="4">
    <source>
        <dbReference type="ARBA" id="ARBA00023163"/>
    </source>
</evidence>
<dbReference type="FunFam" id="1.10.10.10:FF:000001">
    <property type="entry name" value="LysR family transcriptional regulator"/>
    <property type="match status" value="1"/>
</dbReference>
<evidence type="ECO:0000259" key="5">
    <source>
        <dbReference type="PROSITE" id="PS50931"/>
    </source>
</evidence>
<dbReference type="AlphaFoldDB" id="A0AA41U565"/>
<dbReference type="Gene3D" id="3.40.190.290">
    <property type="match status" value="1"/>
</dbReference>
<dbReference type="PROSITE" id="PS50931">
    <property type="entry name" value="HTH_LYSR"/>
    <property type="match status" value="1"/>
</dbReference>
<keyword evidence="4" id="KW-0804">Transcription</keyword>
<dbReference type="Proteomes" id="UP001165378">
    <property type="component" value="Unassembled WGS sequence"/>
</dbReference>
<dbReference type="EMBL" id="JAKFHA010000025">
    <property type="protein sequence ID" value="MCF2531572.1"/>
    <property type="molecule type" value="Genomic_DNA"/>
</dbReference>
<dbReference type="InterPro" id="IPR005119">
    <property type="entry name" value="LysR_subst-bd"/>
</dbReference>
<comment type="similarity">
    <text evidence="1">Belongs to the LysR transcriptional regulatory family.</text>
</comment>
<evidence type="ECO:0000256" key="3">
    <source>
        <dbReference type="ARBA" id="ARBA00023125"/>
    </source>
</evidence>
<keyword evidence="7" id="KW-1185">Reference proteome</keyword>
<protein>
    <submittedName>
        <fullName evidence="6">LysR family transcriptional regulator</fullName>
    </submittedName>
</protein>
<dbReference type="InterPro" id="IPR000847">
    <property type="entry name" value="LysR_HTH_N"/>
</dbReference>
<evidence type="ECO:0000256" key="2">
    <source>
        <dbReference type="ARBA" id="ARBA00023015"/>
    </source>
</evidence>
<dbReference type="SUPFAM" id="SSF53850">
    <property type="entry name" value="Periplasmic binding protein-like II"/>
    <property type="match status" value="1"/>
</dbReference>
<dbReference type="PANTHER" id="PTHR30419">
    <property type="entry name" value="HTH-TYPE TRANSCRIPTIONAL REGULATOR YBHD"/>
    <property type="match status" value="1"/>
</dbReference>
<proteinExistence type="inferred from homology"/>
<keyword evidence="3" id="KW-0238">DNA-binding</keyword>
<dbReference type="GO" id="GO:0003677">
    <property type="term" value="F:DNA binding"/>
    <property type="evidence" value="ECO:0007669"/>
    <property type="project" value="UniProtKB-KW"/>
</dbReference>